<evidence type="ECO:0000313" key="7">
    <source>
        <dbReference type="Proteomes" id="UP001500742"/>
    </source>
</evidence>
<evidence type="ECO:0000256" key="4">
    <source>
        <dbReference type="SAM" id="Phobius"/>
    </source>
</evidence>
<feature type="transmembrane region" description="Helical" evidence="4">
    <location>
        <begin position="237"/>
        <end position="255"/>
    </location>
</feature>
<dbReference type="InterPro" id="IPR012337">
    <property type="entry name" value="RNaseH-like_sf"/>
</dbReference>
<gene>
    <name evidence="6" type="ORF">GCM10022210_26850</name>
</gene>
<proteinExistence type="predicted"/>
<dbReference type="InterPro" id="IPR036397">
    <property type="entry name" value="RNaseH_sf"/>
</dbReference>
<keyword evidence="1" id="KW-0540">Nuclease</keyword>
<dbReference type="PANTHER" id="PTHR30231">
    <property type="entry name" value="DNA POLYMERASE III SUBUNIT EPSILON"/>
    <property type="match status" value="1"/>
</dbReference>
<dbReference type="EMBL" id="BAAAZC010000019">
    <property type="protein sequence ID" value="GAA3975061.1"/>
    <property type="molecule type" value="Genomic_DNA"/>
</dbReference>
<dbReference type="InterPro" id="IPR013520">
    <property type="entry name" value="Ribonucl_H"/>
</dbReference>
<reference evidence="7" key="1">
    <citation type="journal article" date="2019" name="Int. J. Syst. Evol. Microbiol.">
        <title>The Global Catalogue of Microorganisms (GCM) 10K type strain sequencing project: providing services to taxonomists for standard genome sequencing and annotation.</title>
        <authorList>
            <consortium name="The Broad Institute Genomics Platform"/>
            <consortium name="The Broad Institute Genome Sequencing Center for Infectious Disease"/>
            <person name="Wu L."/>
            <person name="Ma J."/>
        </authorList>
    </citation>
    <scope>NUCLEOTIDE SEQUENCE [LARGE SCALE GENOMIC DNA]</scope>
    <source>
        <strain evidence="7">JCM 16601</strain>
    </source>
</reference>
<dbReference type="SUPFAM" id="SSF53098">
    <property type="entry name" value="Ribonuclease H-like"/>
    <property type="match status" value="1"/>
</dbReference>
<dbReference type="Gene3D" id="3.30.420.10">
    <property type="entry name" value="Ribonuclease H-like superfamily/Ribonuclease H"/>
    <property type="match status" value="1"/>
</dbReference>
<keyword evidence="7" id="KW-1185">Reference proteome</keyword>
<evidence type="ECO:0000313" key="6">
    <source>
        <dbReference type="EMBL" id="GAA3975061.1"/>
    </source>
</evidence>
<evidence type="ECO:0000256" key="2">
    <source>
        <dbReference type="ARBA" id="ARBA00022801"/>
    </source>
</evidence>
<comment type="caution">
    <text evidence="6">The sequence shown here is derived from an EMBL/GenBank/DDBJ whole genome shotgun (WGS) entry which is preliminary data.</text>
</comment>
<sequence>MNPRRLLTELITFENSNSNPANQLNDYLLFIDTEASGLPIKWDQPYSADENWPHVLQVSWLIYDKHKQIIKQQDHYINENGVTITPAASNIHGLTPQFLTLNGKPMAQVLQLLVADVQQYQPMLTGHFIRLDYYLLGAAFYRSAMENPLNKLPVFCTMVATTQLINRPLTRHLRLEELYYMLFGSNLQNQHNALHDAEATAACFFELRHRGEISDKSIRDQNRDFEQQRDPTKKQSGCLIPALVIILLVAIIIYSL</sequence>
<protein>
    <recommendedName>
        <fullName evidence="5">Exonuclease domain-containing protein</fullName>
    </recommendedName>
</protein>
<dbReference type="Pfam" id="PF00929">
    <property type="entry name" value="RNase_T"/>
    <property type="match status" value="1"/>
</dbReference>
<keyword evidence="3" id="KW-0269">Exonuclease</keyword>
<dbReference type="PANTHER" id="PTHR30231:SF4">
    <property type="entry name" value="PROTEIN NEN2"/>
    <property type="match status" value="1"/>
</dbReference>
<evidence type="ECO:0000259" key="5">
    <source>
        <dbReference type="SMART" id="SM00479"/>
    </source>
</evidence>
<organism evidence="6 7">
    <name type="scientific">Mucilaginibacter dorajii</name>
    <dbReference type="NCBI Taxonomy" id="692994"/>
    <lineage>
        <taxon>Bacteria</taxon>
        <taxon>Pseudomonadati</taxon>
        <taxon>Bacteroidota</taxon>
        <taxon>Sphingobacteriia</taxon>
        <taxon>Sphingobacteriales</taxon>
        <taxon>Sphingobacteriaceae</taxon>
        <taxon>Mucilaginibacter</taxon>
    </lineage>
</organism>
<name>A0ABP7Q254_9SPHI</name>
<dbReference type="SMART" id="SM00479">
    <property type="entry name" value="EXOIII"/>
    <property type="match status" value="1"/>
</dbReference>
<dbReference type="CDD" id="cd06127">
    <property type="entry name" value="DEDDh"/>
    <property type="match status" value="1"/>
</dbReference>
<evidence type="ECO:0000256" key="1">
    <source>
        <dbReference type="ARBA" id="ARBA00022722"/>
    </source>
</evidence>
<keyword evidence="2" id="KW-0378">Hydrolase</keyword>
<accession>A0ABP7Q254</accession>
<keyword evidence="4" id="KW-0812">Transmembrane</keyword>
<keyword evidence="4" id="KW-0472">Membrane</keyword>
<keyword evidence="4" id="KW-1133">Transmembrane helix</keyword>
<evidence type="ECO:0000256" key="3">
    <source>
        <dbReference type="ARBA" id="ARBA00022839"/>
    </source>
</evidence>
<dbReference type="Proteomes" id="UP001500742">
    <property type="component" value="Unassembled WGS sequence"/>
</dbReference>
<feature type="domain" description="Exonuclease" evidence="5">
    <location>
        <begin position="27"/>
        <end position="213"/>
    </location>
</feature>